<comment type="caution">
    <text evidence="1">The sequence shown here is derived from an EMBL/GenBank/DDBJ whole genome shotgun (WGS) entry which is preliminary data.</text>
</comment>
<protein>
    <submittedName>
        <fullName evidence="1">Uncharacterized protein</fullName>
    </submittedName>
</protein>
<name>A0ACC2VIF7_9TREE</name>
<keyword evidence="2" id="KW-1185">Reference proteome</keyword>
<reference evidence="1" key="1">
    <citation type="submission" date="2023-04" db="EMBL/GenBank/DDBJ databases">
        <title>Draft Genome sequencing of Naganishia species isolated from polar environments using Oxford Nanopore Technology.</title>
        <authorList>
            <person name="Leo P."/>
            <person name="Venkateswaran K."/>
        </authorList>
    </citation>
    <scope>NUCLEOTIDE SEQUENCE</scope>
    <source>
        <strain evidence="1">MNA-CCFEE 5423</strain>
    </source>
</reference>
<gene>
    <name evidence="1" type="ORF">QFC21_004054</name>
</gene>
<proteinExistence type="predicted"/>
<accession>A0ACC2VIF7</accession>
<sequence>MDGYGSLSVQTVYVNVESHVAREQEIAARETKAARDFLARRNDDETKHQAALAELHRQHDLEVVRYKEQQDKTRMQLSKMPIEQQASLEDISAKLTVSEVACTQLSNSRNELLSSLVTVAAEAKTRNEFLRQVRIRSTRLARQVGAARHELIDAQASLCHEREAVELRLNTWVRQ</sequence>
<dbReference type="Proteomes" id="UP001227268">
    <property type="component" value="Unassembled WGS sequence"/>
</dbReference>
<evidence type="ECO:0000313" key="1">
    <source>
        <dbReference type="EMBL" id="KAJ9099174.1"/>
    </source>
</evidence>
<organism evidence="1 2">
    <name type="scientific">Naganishia friedmannii</name>
    <dbReference type="NCBI Taxonomy" id="89922"/>
    <lineage>
        <taxon>Eukaryota</taxon>
        <taxon>Fungi</taxon>
        <taxon>Dikarya</taxon>
        <taxon>Basidiomycota</taxon>
        <taxon>Agaricomycotina</taxon>
        <taxon>Tremellomycetes</taxon>
        <taxon>Filobasidiales</taxon>
        <taxon>Filobasidiaceae</taxon>
        <taxon>Naganishia</taxon>
    </lineage>
</organism>
<dbReference type="EMBL" id="JASBWT010000013">
    <property type="protein sequence ID" value="KAJ9099174.1"/>
    <property type="molecule type" value="Genomic_DNA"/>
</dbReference>
<evidence type="ECO:0000313" key="2">
    <source>
        <dbReference type="Proteomes" id="UP001227268"/>
    </source>
</evidence>